<keyword evidence="2" id="KW-0472">Membrane</keyword>
<evidence type="ECO:0000256" key="4">
    <source>
        <dbReference type="SAM" id="MobiDB-lite"/>
    </source>
</evidence>
<keyword evidence="3" id="KW-0998">Cell outer membrane</keyword>
<evidence type="ECO:0000256" key="1">
    <source>
        <dbReference type="ARBA" id="ARBA00004442"/>
    </source>
</evidence>
<feature type="compositionally biased region" description="Polar residues" evidence="4">
    <location>
        <begin position="20"/>
        <end position="34"/>
    </location>
</feature>
<feature type="region of interest" description="Disordered" evidence="4">
    <location>
        <begin position="1"/>
        <end position="34"/>
    </location>
</feature>
<dbReference type="STRING" id="525897.Dbac_2599"/>
<dbReference type="KEGG" id="dba:Dbac_2599"/>
<dbReference type="eggNOG" id="COG4771">
    <property type="taxonomic scope" value="Bacteria"/>
</dbReference>
<proteinExistence type="predicted"/>
<evidence type="ECO:0000313" key="5">
    <source>
        <dbReference type="EMBL" id="ACU90676.1"/>
    </source>
</evidence>
<dbReference type="HOGENOM" id="CLU_012991_0_0_7"/>
<organism evidence="5 6">
    <name type="scientific">Desulfomicrobium baculatum (strain DSM 4028 / VKM B-1378 / X)</name>
    <name type="common">Desulfovibrio baculatus</name>
    <dbReference type="NCBI Taxonomy" id="525897"/>
    <lineage>
        <taxon>Bacteria</taxon>
        <taxon>Pseudomonadati</taxon>
        <taxon>Thermodesulfobacteriota</taxon>
        <taxon>Desulfovibrionia</taxon>
        <taxon>Desulfovibrionales</taxon>
        <taxon>Desulfomicrobiaceae</taxon>
        <taxon>Desulfomicrobium</taxon>
    </lineage>
</organism>
<dbReference type="GO" id="GO:0009279">
    <property type="term" value="C:cell outer membrane"/>
    <property type="evidence" value="ECO:0007669"/>
    <property type="project" value="UniProtKB-SubCell"/>
</dbReference>
<accession>C7LSS6</accession>
<gene>
    <name evidence="5" type="ordered locus">Dbac_2599</name>
</gene>
<dbReference type="AlphaFoldDB" id="C7LSS6"/>
<keyword evidence="6" id="KW-1185">Reference proteome</keyword>
<keyword evidence="5" id="KW-0675">Receptor</keyword>
<dbReference type="Gene3D" id="2.40.170.20">
    <property type="entry name" value="TonB-dependent receptor, beta-barrel domain"/>
    <property type="match status" value="1"/>
</dbReference>
<dbReference type="InterPro" id="IPR036942">
    <property type="entry name" value="Beta-barrel_TonB_sf"/>
</dbReference>
<evidence type="ECO:0000256" key="3">
    <source>
        <dbReference type="ARBA" id="ARBA00023237"/>
    </source>
</evidence>
<evidence type="ECO:0000313" key="6">
    <source>
        <dbReference type="Proteomes" id="UP000002216"/>
    </source>
</evidence>
<dbReference type="SUPFAM" id="SSF56935">
    <property type="entry name" value="Porins"/>
    <property type="match status" value="1"/>
</dbReference>
<evidence type="ECO:0000256" key="2">
    <source>
        <dbReference type="ARBA" id="ARBA00023136"/>
    </source>
</evidence>
<dbReference type="Proteomes" id="UP000002216">
    <property type="component" value="Chromosome"/>
</dbReference>
<dbReference type="InterPro" id="IPR037066">
    <property type="entry name" value="Plug_dom_sf"/>
</dbReference>
<name>C7LSS6_DESBD</name>
<protein>
    <submittedName>
        <fullName evidence="5">TonB-dependent receptor plug</fullName>
    </submittedName>
</protein>
<sequence length="840" mass="92944">MVPHGSQSVAERDDHGSGNGTSPHNASGRSEGSADQWQALLTDQGDVVYQLEPVNVLGDKHQSGKATIEGAELQSLPSHTGSITEAIKGFSNVQFSNEDTSSLTGGEIRPPRVSIAGAKPYENNFLIDGMSVTNTLNPSGLDADGDGIGPNDLHVNGGDQTIFYDSSLVDTVTVYTSNVPAKYGGFVGGVVGAELIDPRIDRWHAVFSGGHSRSEWFDLRGVNEDSTTSANQPRFRTYALRAGADGPLTDNVALLVAASQRRSVIPLKMETPEDSFYDKDQKRSSENFFTKLLFTPDDDLKLTLDATYAPYSEERWKPLYENSDWKTQNEAFRLAGSATLGGTWGELGGRVAYSRNGYSRDSMSNLRETYAGTGVPEEDWYYRGGLGDAKVVNRGIDAGLDVDLSTFKTGDLSWGLSSGLTLSNVTTDMWNEEARMEILTLPSSGKWTQVFTTYPESDQRRTLNTLGWYVQAEMEWSRFTLTPGLRVDYDDFSHNTDISTRLKMELDTMGDGALRVVAGVNRYYGGQLRAYAFDRYRPSSSLLIRYNTDPDNLPPVKVSDDQSYEAKGLDTPYSDELMGGLLGDVAGFEYGLEFVHRDHRKQIISKAREEDVYELTNDGKSTYDGISLTLARSFETKRFGSHSLSLGVSQSRTKTFNGAFDSEIDEYEESNGYEYDYDRVFYEGELVDRSSLPPDDYNAPAVVTLRWMGLFFDDRFRVNCVSRWRDSTSGLKNDARTFDETPYGTAEKKKTTSSSKWLDEDGLYHDAYKTGIISGSLVTDVSLELDVVKEELFTMSLMLDVFNVFAADGHVGVSQIGSGDVPAPRSEYGRGYYAGVRCEF</sequence>
<comment type="subcellular location">
    <subcellularLocation>
        <location evidence="1">Cell outer membrane</location>
    </subcellularLocation>
</comment>
<dbReference type="EMBL" id="CP001629">
    <property type="protein sequence ID" value="ACU90676.1"/>
    <property type="molecule type" value="Genomic_DNA"/>
</dbReference>
<reference evidence="5 6" key="1">
    <citation type="journal article" date="2009" name="Stand. Genomic Sci.">
        <title>Complete genome sequence of Desulfomicrobium baculatum type strain (X).</title>
        <authorList>
            <person name="Copeland A."/>
            <person name="Spring S."/>
            <person name="Goker M."/>
            <person name="Schneider S."/>
            <person name="Lapidus A."/>
            <person name="Del Rio T.G."/>
            <person name="Tice H."/>
            <person name="Cheng J.F."/>
            <person name="Chen F."/>
            <person name="Nolan M."/>
            <person name="Bruce D."/>
            <person name="Goodwin L."/>
            <person name="Pitluck S."/>
            <person name="Ivanova N."/>
            <person name="Mavrommatis K."/>
            <person name="Ovchinnikova G."/>
            <person name="Pati A."/>
            <person name="Chen A."/>
            <person name="Palaniappan K."/>
            <person name="Land M."/>
            <person name="Hauser L."/>
            <person name="Chang Y.J."/>
            <person name="Jeffries C.C."/>
            <person name="Meincke L."/>
            <person name="Sims D."/>
            <person name="Brettin T."/>
            <person name="Detter J.C."/>
            <person name="Han C."/>
            <person name="Chain P."/>
            <person name="Bristow J."/>
            <person name="Eisen J.A."/>
            <person name="Markowitz V."/>
            <person name="Hugenholtz P."/>
            <person name="Kyrpides N.C."/>
            <person name="Klenk H.P."/>
            <person name="Lucas S."/>
        </authorList>
    </citation>
    <scope>NUCLEOTIDE SEQUENCE [LARGE SCALE GENOMIC DNA]</scope>
    <source>
        <strain evidence="6">DSM 4028 / VKM B-1378 / X</strain>
    </source>
</reference>
<dbReference type="Gene3D" id="2.170.130.10">
    <property type="entry name" value="TonB-dependent receptor, plug domain"/>
    <property type="match status" value="1"/>
</dbReference>